<proteinExistence type="predicted"/>
<dbReference type="AlphaFoldDB" id="A0A0C9Z7D9"/>
<evidence type="ECO:0000313" key="1">
    <source>
        <dbReference type="EMBL" id="KIK25211.1"/>
    </source>
</evidence>
<dbReference type="STRING" id="765257.A0A0C9Z7D9"/>
<dbReference type="EMBL" id="KN833710">
    <property type="protein sequence ID" value="KIK25211.1"/>
    <property type="molecule type" value="Genomic_DNA"/>
</dbReference>
<dbReference type="Proteomes" id="UP000054018">
    <property type="component" value="Unassembled WGS sequence"/>
</dbReference>
<dbReference type="OrthoDB" id="3198959at2759"/>
<name>A0A0C9Z7D9_9AGAM</name>
<feature type="non-terminal residue" evidence="1">
    <location>
        <position position="60"/>
    </location>
</feature>
<organism evidence="1 2">
    <name type="scientific">Pisolithus microcarpus 441</name>
    <dbReference type="NCBI Taxonomy" id="765257"/>
    <lineage>
        <taxon>Eukaryota</taxon>
        <taxon>Fungi</taxon>
        <taxon>Dikarya</taxon>
        <taxon>Basidiomycota</taxon>
        <taxon>Agaricomycotina</taxon>
        <taxon>Agaricomycetes</taxon>
        <taxon>Agaricomycetidae</taxon>
        <taxon>Boletales</taxon>
        <taxon>Sclerodermatineae</taxon>
        <taxon>Pisolithaceae</taxon>
        <taxon>Pisolithus</taxon>
    </lineage>
</organism>
<gene>
    <name evidence="1" type="ORF">PISMIDRAFT_31966</name>
</gene>
<feature type="non-terminal residue" evidence="1">
    <location>
        <position position="1"/>
    </location>
</feature>
<sequence length="60" mass="6732">LPVLALFLICTSCLLFILWHRADRLRSVASHQLFETWSTAQVRLSEDDGPAATEFLADAD</sequence>
<dbReference type="HOGENOM" id="CLU_144904_1_0_1"/>
<reference evidence="2" key="2">
    <citation type="submission" date="2015-01" db="EMBL/GenBank/DDBJ databases">
        <title>Evolutionary Origins and Diversification of the Mycorrhizal Mutualists.</title>
        <authorList>
            <consortium name="DOE Joint Genome Institute"/>
            <consortium name="Mycorrhizal Genomics Consortium"/>
            <person name="Kohler A."/>
            <person name="Kuo A."/>
            <person name="Nagy L.G."/>
            <person name="Floudas D."/>
            <person name="Copeland A."/>
            <person name="Barry K.W."/>
            <person name="Cichocki N."/>
            <person name="Veneault-Fourrey C."/>
            <person name="LaButti K."/>
            <person name="Lindquist E.A."/>
            <person name="Lipzen A."/>
            <person name="Lundell T."/>
            <person name="Morin E."/>
            <person name="Murat C."/>
            <person name="Riley R."/>
            <person name="Ohm R."/>
            <person name="Sun H."/>
            <person name="Tunlid A."/>
            <person name="Henrissat B."/>
            <person name="Grigoriev I.V."/>
            <person name="Hibbett D.S."/>
            <person name="Martin F."/>
        </authorList>
    </citation>
    <scope>NUCLEOTIDE SEQUENCE [LARGE SCALE GENOMIC DNA]</scope>
    <source>
        <strain evidence="2">441</strain>
    </source>
</reference>
<accession>A0A0C9Z7D9</accession>
<evidence type="ECO:0000313" key="2">
    <source>
        <dbReference type="Proteomes" id="UP000054018"/>
    </source>
</evidence>
<protein>
    <submittedName>
        <fullName evidence="1">Uncharacterized protein</fullName>
    </submittedName>
</protein>
<reference evidence="1 2" key="1">
    <citation type="submission" date="2014-04" db="EMBL/GenBank/DDBJ databases">
        <authorList>
            <consortium name="DOE Joint Genome Institute"/>
            <person name="Kuo A."/>
            <person name="Kohler A."/>
            <person name="Costa M.D."/>
            <person name="Nagy L.G."/>
            <person name="Floudas D."/>
            <person name="Copeland A."/>
            <person name="Barry K.W."/>
            <person name="Cichocki N."/>
            <person name="Veneault-Fourrey C."/>
            <person name="LaButti K."/>
            <person name="Lindquist E.A."/>
            <person name="Lipzen A."/>
            <person name="Lundell T."/>
            <person name="Morin E."/>
            <person name="Murat C."/>
            <person name="Sun H."/>
            <person name="Tunlid A."/>
            <person name="Henrissat B."/>
            <person name="Grigoriev I.V."/>
            <person name="Hibbett D.S."/>
            <person name="Martin F."/>
            <person name="Nordberg H.P."/>
            <person name="Cantor M.N."/>
            <person name="Hua S.X."/>
        </authorList>
    </citation>
    <scope>NUCLEOTIDE SEQUENCE [LARGE SCALE GENOMIC DNA]</scope>
    <source>
        <strain evidence="1 2">441</strain>
    </source>
</reference>
<keyword evidence="2" id="KW-1185">Reference proteome</keyword>